<comment type="subcellular location">
    <subcellularLocation>
        <location evidence="1">Periplasm</location>
    </subcellularLocation>
</comment>
<dbReference type="Pfam" id="PF00496">
    <property type="entry name" value="SBP_bac_5"/>
    <property type="match status" value="1"/>
</dbReference>
<dbReference type="PANTHER" id="PTHR30290">
    <property type="entry name" value="PERIPLASMIC BINDING COMPONENT OF ABC TRANSPORTER"/>
    <property type="match status" value="1"/>
</dbReference>
<dbReference type="Gene3D" id="3.90.76.10">
    <property type="entry name" value="Dipeptide-binding Protein, Domain 1"/>
    <property type="match status" value="1"/>
</dbReference>
<dbReference type="AlphaFoldDB" id="A0AA87U4F1"/>
<dbReference type="GO" id="GO:0043190">
    <property type="term" value="C:ATP-binding cassette (ABC) transporter complex"/>
    <property type="evidence" value="ECO:0007669"/>
    <property type="project" value="InterPro"/>
</dbReference>
<dbReference type="Gene3D" id="3.40.190.10">
    <property type="entry name" value="Periplasmic binding protein-like II"/>
    <property type="match status" value="1"/>
</dbReference>
<dbReference type="GO" id="GO:1904680">
    <property type="term" value="F:peptide transmembrane transporter activity"/>
    <property type="evidence" value="ECO:0007669"/>
    <property type="project" value="TreeGrafter"/>
</dbReference>
<dbReference type="GO" id="GO:0030288">
    <property type="term" value="C:outer membrane-bounded periplasmic space"/>
    <property type="evidence" value="ECO:0007669"/>
    <property type="project" value="UniProtKB-ARBA"/>
</dbReference>
<evidence type="ECO:0000256" key="5">
    <source>
        <dbReference type="SAM" id="SignalP"/>
    </source>
</evidence>
<organism evidence="7 8">
    <name type="scientific">Rhizobium rhizogenes NBRC 13257</name>
    <dbReference type="NCBI Taxonomy" id="1220581"/>
    <lineage>
        <taxon>Bacteria</taxon>
        <taxon>Pseudomonadati</taxon>
        <taxon>Pseudomonadota</taxon>
        <taxon>Alphaproteobacteria</taxon>
        <taxon>Hyphomicrobiales</taxon>
        <taxon>Rhizobiaceae</taxon>
        <taxon>Rhizobium/Agrobacterium group</taxon>
        <taxon>Rhizobium</taxon>
    </lineage>
</organism>
<dbReference type="PIRSF" id="PIRSF002741">
    <property type="entry name" value="MppA"/>
    <property type="match status" value="1"/>
</dbReference>
<feature type="chain" id="PRO_5041684139" evidence="5">
    <location>
        <begin position="28"/>
        <end position="501"/>
    </location>
</feature>
<evidence type="ECO:0000256" key="3">
    <source>
        <dbReference type="ARBA" id="ARBA00022448"/>
    </source>
</evidence>
<comment type="caution">
    <text evidence="7">The sequence shown here is derived from an EMBL/GenBank/DDBJ whole genome shotgun (WGS) entry which is preliminary data.</text>
</comment>
<dbReference type="InterPro" id="IPR000914">
    <property type="entry name" value="SBP_5_dom"/>
</dbReference>
<comment type="similarity">
    <text evidence="2">Belongs to the bacterial solute-binding protein 5 family.</text>
</comment>
<evidence type="ECO:0000256" key="1">
    <source>
        <dbReference type="ARBA" id="ARBA00004418"/>
    </source>
</evidence>
<evidence type="ECO:0000259" key="6">
    <source>
        <dbReference type="Pfam" id="PF00496"/>
    </source>
</evidence>
<dbReference type="CDD" id="cd08515">
    <property type="entry name" value="PBP2_NikA_DppA_OppA_like_10"/>
    <property type="match status" value="1"/>
</dbReference>
<gene>
    <name evidence="7" type="ORF">RRH01S_05_01410</name>
</gene>
<accession>A0AA87U4F1</accession>
<dbReference type="Gene3D" id="3.10.105.10">
    <property type="entry name" value="Dipeptide-binding Protein, Domain 3"/>
    <property type="match status" value="1"/>
</dbReference>
<dbReference type="SUPFAM" id="SSF53850">
    <property type="entry name" value="Periplasmic binding protein-like II"/>
    <property type="match status" value="1"/>
</dbReference>
<evidence type="ECO:0000256" key="4">
    <source>
        <dbReference type="ARBA" id="ARBA00022729"/>
    </source>
</evidence>
<evidence type="ECO:0000313" key="8">
    <source>
        <dbReference type="Proteomes" id="UP000026941"/>
    </source>
</evidence>
<dbReference type="InterPro" id="IPR030678">
    <property type="entry name" value="Peptide/Ni-bd"/>
</dbReference>
<keyword evidence="4 5" id="KW-0732">Signal</keyword>
<protein>
    <submittedName>
        <fullName evidence="7">ABC transporter substrate-binding protein</fullName>
    </submittedName>
</protein>
<feature type="domain" description="Solute-binding protein family 5" evidence="6">
    <location>
        <begin position="73"/>
        <end position="421"/>
    </location>
</feature>
<evidence type="ECO:0000313" key="7">
    <source>
        <dbReference type="EMBL" id="GAJ93069.1"/>
    </source>
</evidence>
<feature type="signal peptide" evidence="5">
    <location>
        <begin position="1"/>
        <end position="27"/>
    </location>
</feature>
<dbReference type="PANTHER" id="PTHR30290:SF9">
    <property type="entry name" value="OLIGOPEPTIDE-BINDING PROTEIN APPA"/>
    <property type="match status" value="1"/>
</dbReference>
<dbReference type="EMBL" id="BAYX01000005">
    <property type="protein sequence ID" value="GAJ93069.1"/>
    <property type="molecule type" value="Genomic_DNA"/>
</dbReference>
<name>A0AA87U4F1_RHIRH</name>
<dbReference type="Proteomes" id="UP000026941">
    <property type="component" value="Unassembled WGS sequence"/>
</dbReference>
<dbReference type="InterPro" id="IPR039424">
    <property type="entry name" value="SBP_5"/>
</dbReference>
<keyword evidence="3" id="KW-0813">Transport</keyword>
<sequence>MMMFRKLLVLTAVFGLALLPSTMLAQAAEKQQIVVDLVNEPSTLDPQRQWNPDSYFVYRNIFDNLVTRDNSGKIVPEIATSWKTLSDTKIVFTLRADVTFHDGTPLTAEDVAFSVNRIIDPKLASPQRSQFAKIAKAEASGEHEVTLTLQSPYPPLLAQLTKLSIVPEHVVQKVGDQAFNLAPVGSGPYKFAKWDRGVAVTLVRNDSYWGSKGPFEQAVFRAVPDASTRVADLQAGVADFARALTSDQAAQLSGSETVKALPILTERMSFIRINPNKPPFDNLKLRQAVAYAIDKAGITQGILGGFDKPVAQMMTPAHFGWSDKITGLPYDPDKAKALIASAGKPPKFQLTVGTFFDQRVAEAILQELQEVGFEVEISQVDTPTFLQLVQKGPVDAPTLAISTNSCACQDADGVMNYLFHTGSTWAIVAKPEIDTLLDDAGSSLDQQKRLADYEKISQSIVDDVLAVPLYQMIAIYGAAKPLNFQPTPNESFFLNRMSWAG</sequence>
<reference evidence="7 8" key="1">
    <citation type="submission" date="2014-05" db="EMBL/GenBank/DDBJ databases">
        <title>Whole genome shotgun sequence of Rhizobium rhizogenes NBRC 13257.</title>
        <authorList>
            <person name="Katano-Makiyama Y."/>
            <person name="Hosoyama A."/>
            <person name="Hashimoto M."/>
            <person name="Hosoyama Y."/>
            <person name="Noguchi M."/>
            <person name="Tsuchikane K."/>
            <person name="Kimura A."/>
            <person name="Ohji S."/>
            <person name="Ichikawa N."/>
            <person name="Yamazoe A."/>
            <person name="Fujita N."/>
        </authorList>
    </citation>
    <scope>NUCLEOTIDE SEQUENCE [LARGE SCALE GENOMIC DNA]</scope>
    <source>
        <strain evidence="7 8">NBRC 13257</strain>
    </source>
</reference>
<proteinExistence type="inferred from homology"/>
<dbReference type="GO" id="GO:0015833">
    <property type="term" value="P:peptide transport"/>
    <property type="evidence" value="ECO:0007669"/>
    <property type="project" value="TreeGrafter"/>
</dbReference>
<evidence type="ECO:0000256" key="2">
    <source>
        <dbReference type="ARBA" id="ARBA00005695"/>
    </source>
</evidence>